<keyword evidence="2" id="KW-0378">Hydrolase</keyword>
<dbReference type="EMBL" id="AAOF01000019">
    <property type="protein sequence ID" value="EAR20559.1"/>
    <property type="molecule type" value="Genomic_DNA"/>
</dbReference>
<sequence>MYEGLYTNMNTLFAQFIAPARKFNSLVIENAGKLAEFQVNAAYSYTDIGLRPLREALQANDVDGLWRLVTSQNEAGRTLAAKLLADSQVLAGFGRDFGKEVEKLLAEDVVPSIMAAASNGAESSATRTADR</sequence>
<dbReference type="InterPro" id="IPR018968">
    <property type="entry name" value="Phasin"/>
</dbReference>
<reference evidence="2 3" key="1">
    <citation type="submission" date="2006-02" db="EMBL/GenBank/DDBJ databases">
        <authorList>
            <person name="Waterbury J."/>
            <person name="Ferriera S."/>
            <person name="Johnson J."/>
            <person name="Kravitz S."/>
            <person name="Halpern A."/>
            <person name="Remington K."/>
            <person name="Beeson K."/>
            <person name="Tran B."/>
            <person name="Rogers Y.-H."/>
            <person name="Friedman R."/>
            <person name="Venter J.C."/>
        </authorList>
    </citation>
    <scope>NUCLEOTIDE SEQUENCE [LARGE SCALE GENOMIC DNA]</scope>
    <source>
        <strain evidence="2 3">Nb-231</strain>
    </source>
</reference>
<keyword evidence="3" id="KW-1185">Reference proteome</keyword>
<accession>A4BUJ3</accession>
<evidence type="ECO:0000313" key="3">
    <source>
        <dbReference type="Proteomes" id="UP000003374"/>
    </source>
</evidence>
<dbReference type="STRING" id="314278.NB231_07167"/>
<dbReference type="AlphaFoldDB" id="A4BUJ3"/>
<dbReference type="OrthoDB" id="8611311at2"/>
<organism evidence="2 3">
    <name type="scientific">Nitrococcus mobilis Nb-231</name>
    <dbReference type="NCBI Taxonomy" id="314278"/>
    <lineage>
        <taxon>Bacteria</taxon>
        <taxon>Pseudomonadati</taxon>
        <taxon>Pseudomonadota</taxon>
        <taxon>Gammaproteobacteria</taxon>
        <taxon>Chromatiales</taxon>
        <taxon>Ectothiorhodospiraceae</taxon>
        <taxon>Nitrococcus</taxon>
    </lineage>
</organism>
<name>A4BUJ3_9GAMM</name>
<feature type="domain" description="Phasin" evidence="1">
    <location>
        <begin position="9"/>
        <end position="107"/>
    </location>
</feature>
<dbReference type="GO" id="GO:0008233">
    <property type="term" value="F:peptidase activity"/>
    <property type="evidence" value="ECO:0007669"/>
    <property type="project" value="UniProtKB-KW"/>
</dbReference>
<keyword evidence="2" id="KW-0645">Protease</keyword>
<dbReference type="Pfam" id="PF09361">
    <property type="entry name" value="Phasin_2"/>
    <property type="match status" value="1"/>
</dbReference>
<dbReference type="Proteomes" id="UP000003374">
    <property type="component" value="Unassembled WGS sequence"/>
</dbReference>
<gene>
    <name evidence="2" type="ORF">NB231_07167</name>
</gene>
<evidence type="ECO:0000313" key="2">
    <source>
        <dbReference type="EMBL" id="EAR20559.1"/>
    </source>
</evidence>
<evidence type="ECO:0000259" key="1">
    <source>
        <dbReference type="Pfam" id="PF09361"/>
    </source>
</evidence>
<comment type="caution">
    <text evidence="2">The sequence shown here is derived from an EMBL/GenBank/DDBJ whole genome shotgun (WGS) entry which is preliminary data.</text>
</comment>
<proteinExistence type="predicted"/>
<protein>
    <submittedName>
        <fullName evidence="2">ATP-dependent protease HslVU (ClpYQ), ATPase subunit</fullName>
    </submittedName>
</protein>
<dbReference type="GO" id="GO:0006508">
    <property type="term" value="P:proteolysis"/>
    <property type="evidence" value="ECO:0007669"/>
    <property type="project" value="UniProtKB-KW"/>
</dbReference>
<dbReference type="HOGENOM" id="CLU_142800_1_0_6"/>